<feature type="transmembrane region" description="Helical" evidence="5">
    <location>
        <begin position="367"/>
        <end position="386"/>
    </location>
</feature>
<dbReference type="InterPro" id="IPR011990">
    <property type="entry name" value="TPR-like_helical_dom_sf"/>
</dbReference>
<gene>
    <name evidence="6" type="ORF">F7231_20790</name>
</gene>
<feature type="transmembrane region" description="Helical" evidence="5">
    <location>
        <begin position="260"/>
        <end position="288"/>
    </location>
</feature>
<feature type="transmembrane region" description="Helical" evidence="5">
    <location>
        <begin position="313"/>
        <end position="332"/>
    </location>
</feature>
<sequence>MSKKKPAVPQRTGYTAPQTAAPRPVVATPPRPQPVAAPRSSIPTVSDLPIERSPVAWWPMLALAAIGLLLYANTFGHQYALDDIAAIGQNLFVKQGLKGLPDLMRTEFWHFSNISLGYYRPLSLITFALEQEFFGDKHPEYSHMINAALYGLTGLSIGALLQKWLPGKTVVAFLIGLVFITHPIHTEIVANIKGRDELLSFLFISLMLLTSWKQLEAKTSFWYQGPSSDVALGGLLTLFNVVAGWVIGSSLLVNSFGATVGGVIGVVIMAGLSMSWVGLACASLYFAFLSKESSVVSLALIPAMNYWFARRNVYRSMISLWPFLIIAALFFYQKQKMIGTLSGNPPVDWANYPYAILNTKTSTMFKFFMYYLKLLVLPHPLVYDYSFNVIPTGGKGDVMSWLGFFSMVGMVVLTWIGFRKRTLWGFGLFWFFVTMMPGLGFIYSRGGILAERFLYAAVMGFAFVLVWAVQAAVARFGLDKAKTDVPSEPVEVATSQSVIESFRAPKPAFAQSAINYAPLALVVGLTCGLYSFKTVTRNPDWENNFVLFNSALPYAPTSCQVQRHVANEWIEKGLKERARIDSANVRMARFKAKADSVKKYQAMLPVYDKEAGKYARLALDHLQESCRIYPNFGESYFSMAYVFQRITPNVDSAKYYYKQTIRAASSYAPAYNNLGVIYQNEGKYQLASYYYNKSMEVNPAYQDGKNNYAALKKATGLDVRFLPDSVITRN</sequence>
<feature type="region of interest" description="Disordered" evidence="4">
    <location>
        <begin position="1"/>
        <end position="40"/>
    </location>
</feature>
<dbReference type="Gene3D" id="1.25.40.10">
    <property type="entry name" value="Tetratricopeptide repeat domain"/>
    <property type="match status" value="1"/>
</dbReference>
<feature type="transmembrane region" description="Helical" evidence="5">
    <location>
        <begin position="55"/>
        <end position="72"/>
    </location>
</feature>
<comment type="caution">
    <text evidence="6">The sequence shown here is derived from an EMBL/GenBank/DDBJ whole genome shotgun (WGS) entry which is preliminary data.</text>
</comment>
<dbReference type="PANTHER" id="PTHR44227">
    <property type="match status" value="1"/>
</dbReference>
<dbReference type="EMBL" id="WAEL01000008">
    <property type="protein sequence ID" value="NID12620.1"/>
    <property type="molecule type" value="Genomic_DNA"/>
</dbReference>
<organism evidence="6 7">
    <name type="scientific">Fibrivirga algicola</name>
    <dbReference type="NCBI Taxonomy" id="2950420"/>
    <lineage>
        <taxon>Bacteria</taxon>
        <taxon>Pseudomonadati</taxon>
        <taxon>Bacteroidota</taxon>
        <taxon>Cytophagia</taxon>
        <taxon>Cytophagales</taxon>
        <taxon>Spirosomataceae</taxon>
        <taxon>Fibrivirga</taxon>
    </lineage>
</organism>
<proteinExistence type="predicted"/>
<accession>A0ABX0QJL5</accession>
<keyword evidence="5" id="KW-0472">Membrane</keyword>
<feature type="transmembrane region" description="Helical" evidence="5">
    <location>
        <begin position="230"/>
        <end position="253"/>
    </location>
</feature>
<dbReference type="Proteomes" id="UP000606008">
    <property type="component" value="Unassembled WGS sequence"/>
</dbReference>
<feature type="transmembrane region" description="Helical" evidence="5">
    <location>
        <begin position="454"/>
        <end position="473"/>
    </location>
</feature>
<evidence type="ECO:0000256" key="5">
    <source>
        <dbReference type="SAM" id="Phobius"/>
    </source>
</evidence>
<dbReference type="PROSITE" id="PS50005">
    <property type="entry name" value="TPR"/>
    <property type="match status" value="1"/>
</dbReference>
<dbReference type="RefSeq" id="WP_166693400.1">
    <property type="nucleotide sequence ID" value="NZ_WAEL01000008.1"/>
</dbReference>
<feature type="transmembrane region" description="Helical" evidence="5">
    <location>
        <begin position="171"/>
        <end position="190"/>
    </location>
</feature>
<evidence type="ECO:0000313" key="6">
    <source>
        <dbReference type="EMBL" id="NID12620.1"/>
    </source>
</evidence>
<dbReference type="InterPro" id="IPR052346">
    <property type="entry name" value="O-mannosyl-transferase_TMTC"/>
</dbReference>
<feature type="repeat" description="TPR" evidence="3">
    <location>
        <begin position="668"/>
        <end position="701"/>
    </location>
</feature>
<keyword evidence="2 3" id="KW-0802">TPR repeat</keyword>
<dbReference type="SUPFAM" id="SSF48452">
    <property type="entry name" value="TPR-like"/>
    <property type="match status" value="1"/>
</dbReference>
<dbReference type="InterPro" id="IPR019734">
    <property type="entry name" value="TPR_rpt"/>
</dbReference>
<feature type="transmembrane region" description="Helical" evidence="5">
    <location>
        <begin position="398"/>
        <end position="416"/>
    </location>
</feature>
<feature type="transmembrane region" description="Helical" evidence="5">
    <location>
        <begin position="147"/>
        <end position="165"/>
    </location>
</feature>
<dbReference type="SMART" id="SM00028">
    <property type="entry name" value="TPR"/>
    <property type="match status" value="1"/>
</dbReference>
<protein>
    <submittedName>
        <fullName evidence="6">Tetratricopeptide repeat protein</fullName>
    </submittedName>
</protein>
<dbReference type="Pfam" id="PF00515">
    <property type="entry name" value="TPR_1"/>
    <property type="match status" value="1"/>
</dbReference>
<feature type="compositionally biased region" description="Low complexity" evidence="4">
    <location>
        <begin position="15"/>
        <end position="26"/>
    </location>
</feature>
<name>A0ABX0QJL5_9BACT</name>
<evidence type="ECO:0000256" key="1">
    <source>
        <dbReference type="ARBA" id="ARBA00022737"/>
    </source>
</evidence>
<reference evidence="6" key="1">
    <citation type="submission" date="2024-05" db="EMBL/GenBank/DDBJ databases">
        <authorList>
            <person name="Jung D.-H."/>
        </authorList>
    </citation>
    <scope>NUCLEOTIDE SEQUENCE</scope>
    <source>
        <strain evidence="6">JA-25</strain>
    </source>
</reference>
<evidence type="ECO:0000256" key="3">
    <source>
        <dbReference type="PROSITE-ProRule" id="PRU00339"/>
    </source>
</evidence>
<keyword evidence="5" id="KW-1133">Transmembrane helix</keyword>
<evidence type="ECO:0000313" key="7">
    <source>
        <dbReference type="Proteomes" id="UP000606008"/>
    </source>
</evidence>
<keyword evidence="5" id="KW-0812">Transmembrane</keyword>
<dbReference type="PROSITE" id="PS50293">
    <property type="entry name" value="TPR_REGION"/>
    <property type="match status" value="1"/>
</dbReference>
<feature type="transmembrane region" description="Helical" evidence="5">
    <location>
        <begin position="197"/>
        <end position="215"/>
    </location>
</feature>
<evidence type="ECO:0000256" key="4">
    <source>
        <dbReference type="SAM" id="MobiDB-lite"/>
    </source>
</evidence>
<dbReference type="PANTHER" id="PTHR44227:SF3">
    <property type="entry name" value="PROTEIN O-MANNOSYL-TRANSFERASE TMTC4"/>
    <property type="match status" value="1"/>
</dbReference>
<keyword evidence="1" id="KW-0677">Repeat</keyword>
<evidence type="ECO:0000256" key="2">
    <source>
        <dbReference type="ARBA" id="ARBA00022803"/>
    </source>
</evidence>
<keyword evidence="7" id="KW-1185">Reference proteome</keyword>
<feature type="transmembrane region" description="Helical" evidence="5">
    <location>
        <begin position="423"/>
        <end position="442"/>
    </location>
</feature>